<keyword evidence="3" id="KW-1185">Reference proteome</keyword>
<protein>
    <submittedName>
        <fullName evidence="2">Uncharacterized protein</fullName>
    </submittedName>
</protein>
<accession>A0A0P7BJZ0</accession>
<sequence>MMMKWSLLLVAAATSLVAAAPITPNGPCADAKVDAILKGEMDPSECCSYGVCKGDVVVAVG</sequence>
<dbReference type="EMBL" id="LKCW01000078">
    <property type="protein sequence ID" value="KPM40707.1"/>
    <property type="molecule type" value="Genomic_DNA"/>
</dbReference>
<feature type="chain" id="PRO_5006135908" evidence="1">
    <location>
        <begin position="20"/>
        <end position="61"/>
    </location>
</feature>
<evidence type="ECO:0000313" key="3">
    <source>
        <dbReference type="Proteomes" id="UP000050424"/>
    </source>
</evidence>
<feature type="signal peptide" evidence="1">
    <location>
        <begin position="1"/>
        <end position="19"/>
    </location>
</feature>
<evidence type="ECO:0000256" key="1">
    <source>
        <dbReference type="SAM" id="SignalP"/>
    </source>
</evidence>
<dbReference type="OrthoDB" id="4863639at2759"/>
<reference evidence="2 3" key="1">
    <citation type="submission" date="2015-09" db="EMBL/GenBank/DDBJ databases">
        <title>Draft genome of a European isolate of the apple canker pathogen Neonectria ditissima.</title>
        <authorList>
            <person name="Gomez-Cortecero A."/>
            <person name="Harrison R.J."/>
            <person name="Armitage A.D."/>
        </authorList>
    </citation>
    <scope>NUCLEOTIDE SEQUENCE [LARGE SCALE GENOMIC DNA]</scope>
    <source>
        <strain evidence="2 3">R09/05</strain>
    </source>
</reference>
<keyword evidence="1" id="KW-0732">Signal</keyword>
<comment type="caution">
    <text evidence="2">The sequence shown here is derived from an EMBL/GenBank/DDBJ whole genome shotgun (WGS) entry which is preliminary data.</text>
</comment>
<name>A0A0P7BJZ0_9HYPO</name>
<dbReference type="AlphaFoldDB" id="A0A0P7BJZ0"/>
<proteinExistence type="predicted"/>
<gene>
    <name evidence="2" type="ORF">AK830_g5845</name>
</gene>
<organism evidence="2 3">
    <name type="scientific">Neonectria ditissima</name>
    <dbReference type="NCBI Taxonomy" id="78410"/>
    <lineage>
        <taxon>Eukaryota</taxon>
        <taxon>Fungi</taxon>
        <taxon>Dikarya</taxon>
        <taxon>Ascomycota</taxon>
        <taxon>Pezizomycotina</taxon>
        <taxon>Sordariomycetes</taxon>
        <taxon>Hypocreomycetidae</taxon>
        <taxon>Hypocreales</taxon>
        <taxon>Nectriaceae</taxon>
        <taxon>Neonectria</taxon>
    </lineage>
</organism>
<dbReference type="Proteomes" id="UP000050424">
    <property type="component" value="Unassembled WGS sequence"/>
</dbReference>
<evidence type="ECO:0000313" key="2">
    <source>
        <dbReference type="EMBL" id="KPM40707.1"/>
    </source>
</evidence>